<evidence type="ECO:0000256" key="5">
    <source>
        <dbReference type="ARBA" id="ARBA00023136"/>
    </source>
</evidence>
<feature type="transmembrane region" description="Helical" evidence="6">
    <location>
        <begin position="262"/>
        <end position="278"/>
    </location>
</feature>
<keyword evidence="3 6" id="KW-0812">Transmembrane</keyword>
<feature type="transmembrane region" description="Helical" evidence="6">
    <location>
        <begin position="30"/>
        <end position="49"/>
    </location>
</feature>
<sequence length="300" mass="33315">MNNFLLLLVTIVWGSTFFIIKDTVGTVNEYFIVFGRMLLAAIPMLLFVLFKNKKSLVTTKAIVNGSILGFLLTATYLSQTIGLKYTSSGHSAFITGAAVIIVPIILFALYKAKFQKSDLFSILVVVFGLFLLTYDFDTKFNQGDIITLFTAFTAAFHIVLSGRYVRKTETLSLITYQFISGSVFSFIGLLLMDSNIGVLSSESFAAIVYLGIFGTLFCYFVSVWVQKYVSSVKVALIFSLEPVFGALFGYLALHESLNSKEAIGMFLILLGVVLYQILTSENENSTAVTQKKQRFMPQNK</sequence>
<organism evidence="8 9">
    <name type="scientific">Labilibaculum filiforme</name>
    <dbReference type="NCBI Taxonomy" id="1940526"/>
    <lineage>
        <taxon>Bacteria</taxon>
        <taxon>Pseudomonadati</taxon>
        <taxon>Bacteroidota</taxon>
        <taxon>Bacteroidia</taxon>
        <taxon>Marinilabiliales</taxon>
        <taxon>Marinifilaceae</taxon>
        <taxon>Labilibaculum</taxon>
    </lineage>
</organism>
<dbReference type="Gene3D" id="1.10.3730.20">
    <property type="match status" value="1"/>
</dbReference>
<feature type="transmembrane region" description="Helical" evidence="6">
    <location>
        <begin position="117"/>
        <end position="134"/>
    </location>
</feature>
<feature type="domain" description="EamA" evidence="7">
    <location>
        <begin position="143"/>
        <end position="274"/>
    </location>
</feature>
<dbReference type="OrthoDB" id="9150437at2"/>
<keyword evidence="2" id="KW-1003">Cell membrane</keyword>
<keyword evidence="5 6" id="KW-0472">Membrane</keyword>
<feature type="transmembrane region" description="Helical" evidence="6">
    <location>
        <begin position="204"/>
        <end position="225"/>
    </location>
</feature>
<feature type="domain" description="EamA" evidence="7">
    <location>
        <begin position="4"/>
        <end position="133"/>
    </location>
</feature>
<keyword evidence="4 6" id="KW-1133">Transmembrane helix</keyword>
<evidence type="ECO:0000313" key="8">
    <source>
        <dbReference type="EMBL" id="PKQ60850.1"/>
    </source>
</evidence>
<accession>A0A2N3HS21</accession>
<proteinExistence type="predicted"/>
<dbReference type="Proteomes" id="UP000233535">
    <property type="component" value="Unassembled WGS sequence"/>
</dbReference>
<protein>
    <recommendedName>
        <fullName evidence="7">EamA domain-containing protein</fullName>
    </recommendedName>
</protein>
<evidence type="ECO:0000256" key="4">
    <source>
        <dbReference type="ARBA" id="ARBA00022989"/>
    </source>
</evidence>
<evidence type="ECO:0000259" key="7">
    <source>
        <dbReference type="Pfam" id="PF00892"/>
    </source>
</evidence>
<gene>
    <name evidence="8" type="ORF">BZG02_17775</name>
</gene>
<dbReference type="PANTHER" id="PTHR42920:SF5">
    <property type="entry name" value="EAMA DOMAIN-CONTAINING PROTEIN"/>
    <property type="match status" value="1"/>
</dbReference>
<dbReference type="GO" id="GO:0005886">
    <property type="term" value="C:plasma membrane"/>
    <property type="evidence" value="ECO:0007669"/>
    <property type="project" value="UniProtKB-SubCell"/>
</dbReference>
<comment type="subcellular location">
    <subcellularLocation>
        <location evidence="1">Cell membrane</location>
        <topology evidence="1">Multi-pass membrane protein</topology>
    </subcellularLocation>
</comment>
<evidence type="ECO:0000256" key="3">
    <source>
        <dbReference type="ARBA" id="ARBA00022692"/>
    </source>
</evidence>
<comment type="caution">
    <text evidence="8">The sequence shown here is derived from an EMBL/GenBank/DDBJ whole genome shotgun (WGS) entry which is preliminary data.</text>
</comment>
<evidence type="ECO:0000256" key="6">
    <source>
        <dbReference type="SAM" id="Phobius"/>
    </source>
</evidence>
<dbReference type="InterPro" id="IPR051258">
    <property type="entry name" value="Diverse_Substrate_Transporter"/>
</dbReference>
<feature type="transmembrane region" description="Helical" evidence="6">
    <location>
        <begin position="61"/>
        <end position="78"/>
    </location>
</feature>
<dbReference type="InterPro" id="IPR000620">
    <property type="entry name" value="EamA_dom"/>
</dbReference>
<evidence type="ECO:0000313" key="9">
    <source>
        <dbReference type="Proteomes" id="UP000233535"/>
    </source>
</evidence>
<reference evidence="8 9" key="1">
    <citation type="journal article" date="2017" name="Front. Microbiol.">
        <title>Labilibaculum manganireducens gen. nov., sp. nov. and Labilibaculum filiforme sp. nov., Novel Bacteroidetes Isolated from Subsurface Sediments of the Baltic Sea.</title>
        <authorList>
            <person name="Vandieken V."/>
            <person name="Marshall I.P."/>
            <person name="Niemann H."/>
            <person name="Engelen B."/>
            <person name="Cypionka H."/>
        </authorList>
    </citation>
    <scope>NUCLEOTIDE SEQUENCE [LARGE SCALE GENOMIC DNA]</scope>
    <source>
        <strain evidence="8 9">59.16B</strain>
    </source>
</reference>
<feature type="transmembrane region" description="Helical" evidence="6">
    <location>
        <begin position="90"/>
        <end position="110"/>
    </location>
</feature>
<feature type="transmembrane region" description="Helical" evidence="6">
    <location>
        <begin position="232"/>
        <end position="250"/>
    </location>
</feature>
<dbReference type="RefSeq" id="WP_101263103.1">
    <property type="nucleotide sequence ID" value="NZ_MVDD01000020.1"/>
</dbReference>
<dbReference type="Pfam" id="PF00892">
    <property type="entry name" value="EamA"/>
    <property type="match status" value="2"/>
</dbReference>
<name>A0A2N3HS21_9BACT</name>
<dbReference type="AlphaFoldDB" id="A0A2N3HS21"/>
<evidence type="ECO:0000256" key="2">
    <source>
        <dbReference type="ARBA" id="ARBA00022475"/>
    </source>
</evidence>
<evidence type="ECO:0000256" key="1">
    <source>
        <dbReference type="ARBA" id="ARBA00004651"/>
    </source>
</evidence>
<dbReference type="SUPFAM" id="SSF103481">
    <property type="entry name" value="Multidrug resistance efflux transporter EmrE"/>
    <property type="match status" value="2"/>
</dbReference>
<feature type="transmembrane region" description="Helical" evidence="6">
    <location>
        <begin position="173"/>
        <end position="192"/>
    </location>
</feature>
<keyword evidence="9" id="KW-1185">Reference proteome</keyword>
<dbReference type="InterPro" id="IPR037185">
    <property type="entry name" value="EmrE-like"/>
</dbReference>
<dbReference type="EMBL" id="MVDD01000020">
    <property type="protein sequence ID" value="PKQ60850.1"/>
    <property type="molecule type" value="Genomic_DNA"/>
</dbReference>
<dbReference type="PANTHER" id="PTHR42920">
    <property type="entry name" value="OS03G0707200 PROTEIN-RELATED"/>
    <property type="match status" value="1"/>
</dbReference>
<feature type="transmembrane region" description="Helical" evidence="6">
    <location>
        <begin position="140"/>
        <end position="161"/>
    </location>
</feature>